<evidence type="ECO:0000313" key="2">
    <source>
        <dbReference type="Ensembl" id="ENSACUP00000010591.1"/>
    </source>
</evidence>
<evidence type="ECO:0000256" key="1">
    <source>
        <dbReference type="SAM" id="MobiDB-lite"/>
    </source>
</evidence>
<feature type="region of interest" description="Disordered" evidence="1">
    <location>
        <begin position="199"/>
        <end position="224"/>
    </location>
</feature>
<feature type="compositionally biased region" description="Low complexity" evidence="1">
    <location>
        <begin position="66"/>
        <end position="87"/>
    </location>
</feature>
<dbReference type="GO" id="GO:0035686">
    <property type="term" value="C:sperm fibrous sheath"/>
    <property type="evidence" value="ECO:0007669"/>
    <property type="project" value="TreeGrafter"/>
</dbReference>
<feature type="region of interest" description="Disordered" evidence="1">
    <location>
        <begin position="61"/>
        <end position="87"/>
    </location>
</feature>
<protein>
    <recommendedName>
        <fullName evidence="4">Calcium binding tyrosine phosphorylation regulated</fullName>
    </recommendedName>
</protein>
<accession>A0A663MFT2</accession>
<keyword evidence="3" id="KW-1185">Reference proteome</keyword>
<dbReference type="InterPro" id="IPR038848">
    <property type="entry name" value="CABYR"/>
</dbReference>
<dbReference type="GO" id="GO:0048240">
    <property type="term" value="P:sperm capacitation"/>
    <property type="evidence" value="ECO:0007669"/>
    <property type="project" value="InterPro"/>
</dbReference>
<evidence type="ECO:0000313" key="3">
    <source>
        <dbReference type="Proteomes" id="UP000472269"/>
    </source>
</evidence>
<sequence>METVTCVLPLCALYLAENKRLEEKTSEYTVTLFSGEPKRMDKCTDTEEDQLLEPDIQYSSRVTQHPSTASSIAGSSSPSGFDGASSPEGPELVYVPAEFAAHVLGNSDSLYSVRNVATSMQTLHEDSQASEDEFTPVEGAAEDASAVPAAEASIEAVRSQSGVWSQSSIAGELGPSDSQADVSINDVNQASSVPLWEELSPSALSPPPPLSPKDPLKAVPSCKEGEVTSTTEVVSLWWDDELITDAEVPPYVEQFPQKIIIPFTDQTAYLLKIEQPLNTVQSSSDTTLCPSADDFVCHLEIIESTAQVESAEQVYVLSAMASSEAGQLQPHSNVWTLYCLTDLRQGQESPPSFPPAGVGGPYYQATLSLSTGEDQQWGQLSHVSAPIYVMQEGSKRENAPPFILVGSNIQNTQDWKPLPSQAAFAQRDAGARQRFITVPVARPAAEEMDMASCNSQSAEETGAKPCTAHVLSVAIPPDDMMSAKKGSAAGDKHTGINALAGHITVTPGPVPRAGS</sequence>
<proteinExistence type="predicted"/>
<dbReference type="Proteomes" id="UP000472269">
    <property type="component" value="Unplaced"/>
</dbReference>
<reference evidence="2" key="1">
    <citation type="submission" date="2025-08" db="UniProtKB">
        <authorList>
            <consortium name="Ensembl"/>
        </authorList>
    </citation>
    <scope>IDENTIFICATION</scope>
</reference>
<dbReference type="Ensembl" id="ENSACUT00000011295.1">
    <property type="protein sequence ID" value="ENSACUP00000010591.1"/>
    <property type="gene ID" value="ENSACUG00000007164.1"/>
</dbReference>
<dbReference type="OMA" id="WDDELIT"/>
<dbReference type="GO" id="GO:0005737">
    <property type="term" value="C:cytoplasm"/>
    <property type="evidence" value="ECO:0007669"/>
    <property type="project" value="TreeGrafter"/>
</dbReference>
<dbReference type="PANTHER" id="PTHR15494">
    <property type="entry name" value="CALCIUM-BINDING TYROSINE PHOSPHORYLATION-REGULATED PROTEIN"/>
    <property type="match status" value="1"/>
</dbReference>
<name>A0A663MFT2_ATHCN</name>
<dbReference type="PANTHER" id="PTHR15494:SF0">
    <property type="entry name" value="CALCIUM-BINDING TYROSINE PHOSPHORYLATION-REGULATED PROTEIN"/>
    <property type="match status" value="1"/>
</dbReference>
<dbReference type="GO" id="GO:0005509">
    <property type="term" value="F:calcium ion binding"/>
    <property type="evidence" value="ECO:0007669"/>
    <property type="project" value="InterPro"/>
</dbReference>
<organism evidence="2 3">
    <name type="scientific">Athene cunicularia</name>
    <name type="common">Burrowing owl</name>
    <name type="synonym">Speotyto cunicularia</name>
    <dbReference type="NCBI Taxonomy" id="194338"/>
    <lineage>
        <taxon>Eukaryota</taxon>
        <taxon>Metazoa</taxon>
        <taxon>Chordata</taxon>
        <taxon>Craniata</taxon>
        <taxon>Vertebrata</taxon>
        <taxon>Euteleostomi</taxon>
        <taxon>Archelosauria</taxon>
        <taxon>Archosauria</taxon>
        <taxon>Dinosauria</taxon>
        <taxon>Saurischia</taxon>
        <taxon>Theropoda</taxon>
        <taxon>Coelurosauria</taxon>
        <taxon>Aves</taxon>
        <taxon>Neognathae</taxon>
        <taxon>Neoaves</taxon>
        <taxon>Telluraves</taxon>
        <taxon>Strigiformes</taxon>
        <taxon>Strigidae</taxon>
        <taxon>Athene</taxon>
    </lineage>
</organism>
<reference evidence="2" key="2">
    <citation type="submission" date="2025-09" db="UniProtKB">
        <authorList>
            <consortium name="Ensembl"/>
        </authorList>
    </citation>
    <scope>IDENTIFICATION</scope>
</reference>
<evidence type="ECO:0008006" key="4">
    <source>
        <dbReference type="Google" id="ProtNLM"/>
    </source>
</evidence>
<dbReference type="AlphaFoldDB" id="A0A663MFT2"/>